<dbReference type="SUPFAM" id="SSF81340">
    <property type="entry name" value="Clc chloride channel"/>
    <property type="match status" value="1"/>
</dbReference>
<evidence type="ECO:0000256" key="9">
    <source>
        <dbReference type="ARBA" id="ARBA00023303"/>
    </source>
</evidence>
<feature type="transmembrane region" description="Helical" evidence="11">
    <location>
        <begin position="275"/>
        <end position="300"/>
    </location>
</feature>
<proteinExistence type="predicted"/>
<keyword evidence="14" id="KW-1185">Reference proteome</keyword>
<dbReference type="PRINTS" id="PR00762">
    <property type="entry name" value="CLCHANNEL"/>
</dbReference>
<dbReference type="GO" id="GO:0034707">
    <property type="term" value="C:chloride channel complex"/>
    <property type="evidence" value="ECO:0007669"/>
    <property type="project" value="UniProtKB-KW"/>
</dbReference>
<feature type="transmembrane region" description="Helical" evidence="11">
    <location>
        <begin position="206"/>
        <end position="230"/>
    </location>
</feature>
<dbReference type="KEGG" id="rme:Rmet_0584"/>
<dbReference type="InterPro" id="IPR000644">
    <property type="entry name" value="CBS_dom"/>
</dbReference>
<keyword evidence="9" id="KW-0407">Ion channel</keyword>
<keyword evidence="10" id="KW-0129">CBS domain</keyword>
<dbReference type="InterPro" id="IPR050368">
    <property type="entry name" value="ClC-type_chloride_channel"/>
</dbReference>
<feature type="transmembrane region" description="Helical" evidence="11">
    <location>
        <begin position="59"/>
        <end position="88"/>
    </location>
</feature>
<dbReference type="SMART" id="SM00116">
    <property type="entry name" value="CBS"/>
    <property type="match status" value="2"/>
</dbReference>
<dbReference type="PANTHER" id="PTHR43427:SF6">
    <property type="entry name" value="CHLORIDE CHANNEL PROTEIN CLC-E"/>
    <property type="match status" value="1"/>
</dbReference>
<dbReference type="Gene3D" id="1.10.3080.10">
    <property type="entry name" value="Clc chloride channel"/>
    <property type="match status" value="1"/>
</dbReference>
<dbReference type="Gene3D" id="3.10.580.10">
    <property type="entry name" value="CBS-domain"/>
    <property type="match status" value="1"/>
</dbReference>
<feature type="transmembrane region" description="Helical" evidence="11">
    <location>
        <begin position="242"/>
        <end position="263"/>
    </location>
</feature>
<evidence type="ECO:0000256" key="4">
    <source>
        <dbReference type="ARBA" id="ARBA00022989"/>
    </source>
</evidence>
<evidence type="ECO:0000256" key="2">
    <source>
        <dbReference type="ARBA" id="ARBA00022448"/>
    </source>
</evidence>
<dbReference type="PROSITE" id="PS51371">
    <property type="entry name" value="CBS"/>
    <property type="match status" value="2"/>
</dbReference>
<evidence type="ECO:0000259" key="12">
    <source>
        <dbReference type="PROSITE" id="PS51371"/>
    </source>
</evidence>
<name>Q1LQV6_CUPMC</name>
<evidence type="ECO:0000256" key="10">
    <source>
        <dbReference type="PROSITE-ProRule" id="PRU00703"/>
    </source>
</evidence>
<organism evidence="13 14">
    <name type="scientific">Cupriavidus metallidurans (strain ATCC 43123 / DSM 2839 / NBRC 102507 / CH34)</name>
    <name type="common">Ralstonia metallidurans</name>
    <dbReference type="NCBI Taxonomy" id="266264"/>
    <lineage>
        <taxon>Bacteria</taxon>
        <taxon>Pseudomonadati</taxon>
        <taxon>Pseudomonadota</taxon>
        <taxon>Betaproteobacteria</taxon>
        <taxon>Burkholderiales</taxon>
        <taxon>Burkholderiaceae</taxon>
        <taxon>Cupriavidus</taxon>
    </lineage>
</organism>
<keyword evidence="5" id="KW-0406">Ion transport</keyword>
<evidence type="ECO:0000256" key="8">
    <source>
        <dbReference type="ARBA" id="ARBA00023214"/>
    </source>
</evidence>
<keyword evidence="3 11" id="KW-0812">Transmembrane</keyword>
<dbReference type="STRING" id="266264.Rmet_0584"/>
<evidence type="ECO:0000313" key="13">
    <source>
        <dbReference type="EMBL" id="ABF07470.1"/>
    </source>
</evidence>
<dbReference type="InterPro" id="IPR046342">
    <property type="entry name" value="CBS_dom_sf"/>
</dbReference>
<keyword evidence="6 11" id="KW-0472">Membrane</keyword>
<feature type="transmembrane region" description="Helical" evidence="11">
    <location>
        <begin position="108"/>
        <end position="127"/>
    </location>
</feature>
<evidence type="ECO:0000256" key="6">
    <source>
        <dbReference type="ARBA" id="ARBA00023136"/>
    </source>
</evidence>
<feature type="transmembrane region" description="Helical" evidence="11">
    <location>
        <begin position="312"/>
        <end position="330"/>
    </location>
</feature>
<accession>Q1LQV6</accession>
<evidence type="ECO:0000256" key="1">
    <source>
        <dbReference type="ARBA" id="ARBA00004141"/>
    </source>
</evidence>
<evidence type="ECO:0000256" key="5">
    <source>
        <dbReference type="ARBA" id="ARBA00023065"/>
    </source>
</evidence>
<evidence type="ECO:0000256" key="3">
    <source>
        <dbReference type="ARBA" id="ARBA00022692"/>
    </source>
</evidence>
<reference evidence="14" key="1">
    <citation type="journal article" date="2010" name="PLoS ONE">
        <title>The complete genome sequence of Cupriavidus metallidurans strain CH34, a master survivalist in harsh and anthropogenic environments.</title>
        <authorList>
            <person name="Janssen P.J."/>
            <person name="Van Houdt R."/>
            <person name="Moors H."/>
            <person name="Monsieurs P."/>
            <person name="Morin N."/>
            <person name="Michaux A."/>
            <person name="Benotmane M.A."/>
            <person name="Leys N."/>
            <person name="Vallaeys T."/>
            <person name="Lapidus A."/>
            <person name="Monchy S."/>
            <person name="Medigue C."/>
            <person name="Taghavi S."/>
            <person name="McCorkle S."/>
            <person name="Dunn J."/>
            <person name="van der Lelie D."/>
            <person name="Mergeay M."/>
        </authorList>
    </citation>
    <scope>NUCLEOTIDE SEQUENCE [LARGE SCALE GENOMIC DNA]</scope>
    <source>
        <strain evidence="14">ATCC 43123 / DSM 2839 / NBRC 102507 / CH34</strain>
    </source>
</reference>
<comment type="subcellular location">
    <subcellularLocation>
        <location evidence="1">Membrane</location>
        <topology evidence="1">Multi-pass membrane protein</topology>
    </subcellularLocation>
</comment>
<feature type="transmembrane region" description="Helical" evidence="11">
    <location>
        <begin position="404"/>
        <end position="431"/>
    </location>
</feature>
<evidence type="ECO:0000256" key="7">
    <source>
        <dbReference type="ARBA" id="ARBA00023173"/>
    </source>
</evidence>
<evidence type="ECO:0000256" key="11">
    <source>
        <dbReference type="SAM" id="Phobius"/>
    </source>
</evidence>
<keyword evidence="8" id="KW-0868">Chloride</keyword>
<dbReference type="CDD" id="cd00400">
    <property type="entry name" value="Voltage_gated_ClC"/>
    <property type="match status" value="1"/>
</dbReference>
<feature type="transmembrane region" description="Helical" evidence="11">
    <location>
        <begin position="378"/>
        <end position="397"/>
    </location>
</feature>
<protein>
    <submittedName>
        <fullName evidence="13">CBS:Cl-channel, voltage gated</fullName>
    </submittedName>
</protein>
<dbReference type="eggNOG" id="COG0038">
    <property type="taxonomic scope" value="Bacteria"/>
</dbReference>
<dbReference type="eggNOG" id="COG0517">
    <property type="taxonomic scope" value="Bacteria"/>
</dbReference>
<feature type="domain" description="CBS" evidence="12">
    <location>
        <begin position="490"/>
        <end position="548"/>
    </location>
</feature>
<dbReference type="InterPro" id="IPR001807">
    <property type="entry name" value="ClC"/>
</dbReference>
<feature type="transmembrane region" description="Helical" evidence="11">
    <location>
        <begin position="437"/>
        <end position="456"/>
    </location>
</feature>
<dbReference type="EMBL" id="CP000352">
    <property type="protein sequence ID" value="ABF07470.1"/>
    <property type="molecule type" value="Genomic_DNA"/>
</dbReference>
<dbReference type="AlphaFoldDB" id="Q1LQV6"/>
<sequence length="637" mass="66822">MLCARRAAAYHATGARPANISWRDIFRRPAILPEKKPPPLMHTEVHTVEKRDYAVNGRLPMLAAIALGIGAISTGAAYVLVNLIHFFTNLFFFQTLSFADRSPAGHTLGPWVIVVPAIGGLIVGLMARYGSDKIRGHGIPEAIEAVLFGKSKMSPKVAVLKPLSSGIVIGSGGPFGAEGPIIMTGGSIASLLAQYLHLTAAERKTLLVSGACAGMTAIFGTPVAAVLLAIELLLFELRPRSLLPVALACAVAGFLRPFVFEAGPLFPLQTAPASTLALGSCVLAGLLCGALGAGLTLALYRTEDAFDHLRLHWMWWPAIGGLVVGIGGYFEPRALGVGYDVIGDLLNNRLLVEAAVALLAVKAVIWIAALGSGTSGGVLAPLLMLGAGLGVVLAPMLPGGSPGLWALVCMAGVLGSVLGAPLTAIVFAFGLTHDSEALLPLLLTTAVAYGFSVLTMKRSIMTEKIARRGLHIYREYGVDPLERAHVGELMTRDVVWIDASLPVTEALPRYFGDHAAHRAYPVLRDGRVIGMLQRAAIVAAHAGDDAGLTCGDLLADGANPNAGPAVLLPAQTGRAAAGRMAELSVARLPVVEDEITMRLVGIVSLRDLMAPSSHVLHEETQRERLRGMAIKALGRTV</sequence>
<keyword evidence="2" id="KW-0813">Transport</keyword>
<dbReference type="Pfam" id="PF00654">
    <property type="entry name" value="Voltage_CLC"/>
    <property type="match status" value="1"/>
</dbReference>
<dbReference type="GO" id="GO:0005254">
    <property type="term" value="F:chloride channel activity"/>
    <property type="evidence" value="ECO:0007669"/>
    <property type="project" value="UniProtKB-KW"/>
</dbReference>
<dbReference type="Pfam" id="PF00571">
    <property type="entry name" value="CBS"/>
    <property type="match status" value="2"/>
</dbReference>
<evidence type="ECO:0000313" key="14">
    <source>
        <dbReference type="Proteomes" id="UP000002429"/>
    </source>
</evidence>
<keyword evidence="7" id="KW-0869">Chloride channel</keyword>
<dbReference type="SUPFAM" id="SSF54631">
    <property type="entry name" value="CBS-domain pair"/>
    <property type="match status" value="1"/>
</dbReference>
<dbReference type="HOGENOM" id="CLU_015263_5_0_4"/>
<dbReference type="PANTHER" id="PTHR43427">
    <property type="entry name" value="CHLORIDE CHANNEL PROTEIN CLC-E"/>
    <property type="match status" value="1"/>
</dbReference>
<keyword evidence="4 11" id="KW-1133">Transmembrane helix</keyword>
<gene>
    <name evidence="13" type="ordered locus">Rmet_0584</name>
</gene>
<dbReference type="InterPro" id="IPR014743">
    <property type="entry name" value="Cl-channel_core"/>
</dbReference>
<dbReference type="Proteomes" id="UP000002429">
    <property type="component" value="Chromosome"/>
</dbReference>
<feature type="transmembrane region" description="Helical" evidence="11">
    <location>
        <begin position="350"/>
        <end position="372"/>
    </location>
</feature>
<feature type="domain" description="CBS" evidence="12">
    <location>
        <begin position="558"/>
        <end position="619"/>
    </location>
</feature>